<dbReference type="EMBL" id="LRQG01000021">
    <property type="protein sequence ID" value="KXA43016.1"/>
    <property type="molecule type" value="Genomic_DNA"/>
</dbReference>
<name>A0A133QJD7_9BACT</name>
<evidence type="ECO:0000313" key="2">
    <source>
        <dbReference type="Proteomes" id="UP000070533"/>
    </source>
</evidence>
<evidence type="ECO:0000313" key="1">
    <source>
        <dbReference type="EMBL" id="KXA43016.1"/>
    </source>
</evidence>
<dbReference type="Proteomes" id="UP000070533">
    <property type="component" value="Unassembled WGS sequence"/>
</dbReference>
<gene>
    <name evidence="1" type="ORF">HMPREF3226_00551</name>
</gene>
<comment type="caution">
    <text evidence="1">The sequence shown here is derived from an EMBL/GenBank/DDBJ whole genome shotgun (WGS) entry which is preliminary data.</text>
</comment>
<keyword evidence="2" id="KW-1185">Reference proteome</keyword>
<dbReference type="AlphaFoldDB" id="A0A133QJD7"/>
<dbReference type="PATRIC" id="fig|28128.5.peg.555"/>
<reference evidence="2" key="1">
    <citation type="submission" date="2016-01" db="EMBL/GenBank/DDBJ databases">
        <authorList>
            <person name="Mitreva M."/>
            <person name="Pepin K.H."/>
            <person name="Mihindukulasuriya K.A."/>
            <person name="Fulton R."/>
            <person name="Fronick C."/>
            <person name="O'Laughlin M."/>
            <person name="Miner T."/>
            <person name="Herter B."/>
            <person name="Rosa B.A."/>
            <person name="Cordes M."/>
            <person name="Tomlinson C."/>
            <person name="Wollam A."/>
            <person name="Palsikar V.B."/>
            <person name="Mardis E.R."/>
            <person name="Wilson R.K."/>
        </authorList>
    </citation>
    <scope>NUCLEOTIDE SEQUENCE [LARGE SCALE GENOMIC DNA]</scope>
    <source>
        <strain evidence="2">MJR7716</strain>
    </source>
</reference>
<accession>A0A133QJD7</accession>
<proteinExistence type="predicted"/>
<dbReference type="STRING" id="28128.HMPREF3226_00551"/>
<organism evidence="1 2">
    <name type="scientific">Prevotella corporis</name>
    <dbReference type="NCBI Taxonomy" id="28128"/>
    <lineage>
        <taxon>Bacteria</taxon>
        <taxon>Pseudomonadati</taxon>
        <taxon>Bacteroidota</taxon>
        <taxon>Bacteroidia</taxon>
        <taxon>Bacteroidales</taxon>
        <taxon>Prevotellaceae</taxon>
        <taxon>Prevotella</taxon>
    </lineage>
</organism>
<sequence>MQILSIKIGKLQDFLYIRNIFNLSINAIDANDTPVGSTSKYKR</sequence>
<protein>
    <submittedName>
        <fullName evidence="1">Uncharacterized protein</fullName>
    </submittedName>
</protein>